<evidence type="ECO:0000256" key="1">
    <source>
        <dbReference type="SAM" id="Phobius"/>
    </source>
</evidence>
<protein>
    <submittedName>
        <fullName evidence="3">DMT family transporter</fullName>
    </submittedName>
</protein>
<reference evidence="3" key="1">
    <citation type="submission" date="2021-01" db="EMBL/GenBank/DDBJ databases">
        <title>Modified the classification status of verrucomicrobia.</title>
        <authorList>
            <person name="Feng X."/>
        </authorList>
    </citation>
    <scope>NUCLEOTIDE SEQUENCE</scope>
    <source>
        <strain evidence="3">JCM 18052</strain>
    </source>
</reference>
<accession>A0A934RAW5</accession>
<feature type="transmembrane region" description="Helical" evidence="1">
    <location>
        <begin position="167"/>
        <end position="186"/>
    </location>
</feature>
<feature type="domain" description="EamA" evidence="2">
    <location>
        <begin position="137"/>
        <end position="275"/>
    </location>
</feature>
<evidence type="ECO:0000313" key="3">
    <source>
        <dbReference type="EMBL" id="MBK1818365.1"/>
    </source>
</evidence>
<dbReference type="Pfam" id="PF00892">
    <property type="entry name" value="EamA"/>
    <property type="match status" value="1"/>
</dbReference>
<dbReference type="RefSeq" id="WP_200353312.1">
    <property type="nucleotide sequence ID" value="NZ_BAABHZ010000002.1"/>
</dbReference>
<dbReference type="AlphaFoldDB" id="A0A934RAW5"/>
<keyword evidence="1" id="KW-0472">Membrane</keyword>
<evidence type="ECO:0000259" key="2">
    <source>
        <dbReference type="Pfam" id="PF00892"/>
    </source>
</evidence>
<feature type="transmembrane region" description="Helical" evidence="1">
    <location>
        <begin position="27"/>
        <end position="46"/>
    </location>
</feature>
<sequence>MQLHLLVALLATTAVLGHLISLPALQLVVWRTFLASLGAAFCVVVFARKRLRLPMRQAATLLGIGGIVGVHWLCFFGSIKVSNISICLAGLATVSFFTAFTEPLLEKRPVRTLEVALGMLVFLGIVVIAGYENGHWAGLGLALLSALLASVFPVLNRRLVNQGNHDPALMVAWEMAGACLTCLLGLLVFEGRTGLENLMKWQRLDWLWLLFLAWVCTVFAHGFHIHLLRKFSAYTVNLALNLEPVYGIAAAAVLFGEHRQLHVGFFIGTATILLANLLHPLVLRRVGRSSRAT</sequence>
<keyword evidence="1" id="KW-0812">Transmembrane</keyword>
<dbReference type="GO" id="GO:0016020">
    <property type="term" value="C:membrane"/>
    <property type="evidence" value="ECO:0007669"/>
    <property type="project" value="InterPro"/>
</dbReference>
<proteinExistence type="predicted"/>
<feature type="transmembrane region" description="Helical" evidence="1">
    <location>
        <begin position="112"/>
        <end position="131"/>
    </location>
</feature>
<dbReference type="SUPFAM" id="SSF103481">
    <property type="entry name" value="Multidrug resistance efflux transporter EmrE"/>
    <property type="match status" value="1"/>
</dbReference>
<evidence type="ECO:0000313" key="4">
    <source>
        <dbReference type="Proteomes" id="UP000600139"/>
    </source>
</evidence>
<keyword evidence="4" id="KW-1185">Reference proteome</keyword>
<comment type="caution">
    <text evidence="3">The sequence shown here is derived from an EMBL/GenBank/DDBJ whole genome shotgun (WGS) entry which is preliminary data.</text>
</comment>
<dbReference type="EMBL" id="JAENIK010000013">
    <property type="protein sequence ID" value="MBK1818365.1"/>
    <property type="molecule type" value="Genomic_DNA"/>
</dbReference>
<feature type="transmembrane region" description="Helical" evidence="1">
    <location>
        <begin position="234"/>
        <end position="255"/>
    </location>
</feature>
<feature type="transmembrane region" description="Helical" evidence="1">
    <location>
        <begin position="206"/>
        <end position="227"/>
    </location>
</feature>
<name>A0A934RAW5_9BACT</name>
<dbReference type="InterPro" id="IPR000620">
    <property type="entry name" value="EamA_dom"/>
</dbReference>
<feature type="transmembrane region" description="Helical" evidence="1">
    <location>
        <begin position="261"/>
        <end position="283"/>
    </location>
</feature>
<organism evidence="3 4">
    <name type="scientific">Luteolibacter yonseiensis</name>
    <dbReference type="NCBI Taxonomy" id="1144680"/>
    <lineage>
        <taxon>Bacteria</taxon>
        <taxon>Pseudomonadati</taxon>
        <taxon>Verrucomicrobiota</taxon>
        <taxon>Verrucomicrobiia</taxon>
        <taxon>Verrucomicrobiales</taxon>
        <taxon>Verrucomicrobiaceae</taxon>
        <taxon>Luteolibacter</taxon>
    </lineage>
</organism>
<feature type="transmembrane region" description="Helical" evidence="1">
    <location>
        <begin position="137"/>
        <end position="155"/>
    </location>
</feature>
<keyword evidence="1" id="KW-1133">Transmembrane helix</keyword>
<dbReference type="Proteomes" id="UP000600139">
    <property type="component" value="Unassembled WGS sequence"/>
</dbReference>
<feature type="transmembrane region" description="Helical" evidence="1">
    <location>
        <begin position="81"/>
        <end position="100"/>
    </location>
</feature>
<gene>
    <name evidence="3" type="ORF">JIN84_22290</name>
</gene>
<dbReference type="PANTHER" id="PTHR22911">
    <property type="entry name" value="ACYL-MALONYL CONDENSING ENZYME-RELATED"/>
    <property type="match status" value="1"/>
</dbReference>
<feature type="transmembrane region" description="Helical" evidence="1">
    <location>
        <begin position="58"/>
        <end position="75"/>
    </location>
</feature>
<dbReference type="InterPro" id="IPR037185">
    <property type="entry name" value="EmrE-like"/>
</dbReference>
<dbReference type="PANTHER" id="PTHR22911:SF79">
    <property type="entry name" value="MOBA-LIKE NTP TRANSFERASE DOMAIN-CONTAINING PROTEIN"/>
    <property type="match status" value="1"/>
</dbReference>